<dbReference type="FunFam" id="1.20.1070.10:FF:000109">
    <property type="entry name" value="Leukotriene B4 receptor"/>
    <property type="match status" value="1"/>
</dbReference>
<dbReference type="SUPFAM" id="SSF81321">
    <property type="entry name" value="Family A G protein-coupled receptor-like"/>
    <property type="match status" value="1"/>
</dbReference>
<evidence type="ECO:0000256" key="8">
    <source>
        <dbReference type="ARBA" id="ARBA00023180"/>
    </source>
</evidence>
<feature type="transmembrane region" description="Helical" evidence="10">
    <location>
        <begin position="94"/>
        <end position="117"/>
    </location>
</feature>
<reference evidence="12" key="1">
    <citation type="journal article" date="2016" name="Nat. Commun.">
        <title>The channel catfish genome sequence provides insights into the evolution of scale formation in teleosts.</title>
        <authorList>
            <person name="Liu Z."/>
            <person name="Liu S."/>
            <person name="Yao J."/>
            <person name="Bao L."/>
            <person name="Zhang J."/>
            <person name="Li Y."/>
            <person name="Jiang C."/>
            <person name="Sun L."/>
            <person name="Wang R."/>
            <person name="Zhang Y."/>
            <person name="Zhou T."/>
            <person name="Zeng Q."/>
            <person name="Fu Q."/>
            <person name="Gao S."/>
            <person name="Li N."/>
            <person name="Koren S."/>
            <person name="Jiang Y."/>
            <person name="Zimin A."/>
            <person name="Xu P."/>
            <person name="Phillippy A.M."/>
            <person name="Geng X."/>
            <person name="Song L."/>
            <person name="Sun F."/>
            <person name="Li C."/>
            <person name="Wang X."/>
            <person name="Chen A."/>
            <person name="Jin Y."/>
            <person name="Yuan Z."/>
            <person name="Yang Y."/>
            <person name="Tan S."/>
            <person name="Peatman E."/>
            <person name="Lu J."/>
            <person name="Qin Z."/>
            <person name="Dunham R."/>
            <person name="Li Z."/>
            <person name="Sonstegard T."/>
            <person name="Feng J."/>
            <person name="Danzmann R.G."/>
            <person name="Schroeder S."/>
            <person name="Scheffler B."/>
            <person name="Duke M.V."/>
            <person name="Ballard L."/>
            <person name="Kucuktas H."/>
            <person name="Kaltenboeck L."/>
            <person name="Liu H."/>
            <person name="Armbruster J."/>
            <person name="Xie Y."/>
            <person name="Kirby M.L."/>
            <person name="Tian Y."/>
            <person name="Flanagan M.E."/>
            <person name="Mu W."/>
            <person name="Waldbieser G.C."/>
        </authorList>
    </citation>
    <scope>NUCLEOTIDE SEQUENCE [LARGE SCALE GENOMIC DNA]</scope>
    <source>
        <strain evidence="12">SDA103</strain>
    </source>
</reference>
<feature type="transmembrane region" description="Helical" evidence="10">
    <location>
        <begin position="176"/>
        <end position="198"/>
    </location>
</feature>
<feature type="transmembrane region" description="Helical" evidence="10">
    <location>
        <begin position="218"/>
        <end position="243"/>
    </location>
</feature>
<dbReference type="GO" id="GO:0006955">
    <property type="term" value="P:immune response"/>
    <property type="evidence" value="ECO:0007669"/>
    <property type="project" value="TreeGrafter"/>
</dbReference>
<dbReference type="RefSeq" id="XP_017321316.3">
    <property type="nucleotide sequence ID" value="XM_017465827.3"/>
</dbReference>
<dbReference type="GO" id="GO:0007204">
    <property type="term" value="P:positive regulation of cytosolic calcium ion concentration"/>
    <property type="evidence" value="ECO:0007669"/>
    <property type="project" value="TreeGrafter"/>
</dbReference>
<organism evidence="12 13">
    <name type="scientific">Ictalurus punctatus</name>
    <name type="common">Channel catfish</name>
    <name type="synonym">Silurus punctatus</name>
    <dbReference type="NCBI Taxonomy" id="7998"/>
    <lineage>
        <taxon>Eukaryota</taxon>
        <taxon>Metazoa</taxon>
        <taxon>Chordata</taxon>
        <taxon>Craniata</taxon>
        <taxon>Vertebrata</taxon>
        <taxon>Euteleostomi</taxon>
        <taxon>Actinopterygii</taxon>
        <taxon>Neopterygii</taxon>
        <taxon>Teleostei</taxon>
        <taxon>Ostariophysi</taxon>
        <taxon>Siluriformes</taxon>
        <taxon>Ictaluridae</taxon>
        <taxon>Ictalurus</taxon>
    </lineage>
</organism>
<reference evidence="13" key="2">
    <citation type="submission" date="2025-08" db="UniProtKB">
        <authorList>
            <consortium name="RefSeq"/>
        </authorList>
    </citation>
    <scope>IDENTIFICATION</scope>
    <source>
        <tissue evidence="13">Blood</tissue>
    </source>
</reference>
<keyword evidence="4 10" id="KW-1133">Transmembrane helix</keyword>
<dbReference type="PANTHER" id="PTHR10489:SF946">
    <property type="entry name" value="LEUKOTRIENE B4 RECEPTOR 1-LIKE"/>
    <property type="match status" value="1"/>
</dbReference>
<dbReference type="InterPro" id="IPR000276">
    <property type="entry name" value="GPCR_Rhodpsn"/>
</dbReference>
<protein>
    <submittedName>
        <fullName evidence="13">Leukotriene B4 receptor 1</fullName>
    </submittedName>
</protein>
<keyword evidence="7 13" id="KW-0675">Receptor</keyword>
<dbReference type="PANTHER" id="PTHR10489">
    <property type="entry name" value="CELL ADHESION MOLECULE"/>
    <property type="match status" value="1"/>
</dbReference>
<evidence type="ECO:0000256" key="2">
    <source>
        <dbReference type="ARBA" id="ARBA00022475"/>
    </source>
</evidence>
<proteinExistence type="predicted"/>
<dbReference type="InterPro" id="IPR017452">
    <property type="entry name" value="GPCR_Rhodpsn_7TM"/>
</dbReference>
<sequence>MFTQPSRGTTVNSTLKQSVYSWLYHCLTMRYLNFSLNQTSESDFLITNGTVGYKQVGAAVFLSMCCLVGLPSNIAVIITIARQWNRRMSFTLKLMLNLAISDSLVLTLAPFGVSGLLYGWTFGLWSCKILMYLVYCAMYASVLTVTLMAAHHYHTIKSKVADLSALERLQKVRRHLLLIGLWSLATVFALPILFIQNVQFKRGSSRCQRTITSHSGKVTVLVLEVLFGYVLPFSIIAASYCWICKTQLQGGKNIRERKQRMRRLVISIVTAFFLFWTPVHVINMIDIATTLTKASSPAVYTQLKLIRRATGDLSKTVCVLNCCVNPFLYAIASGIFRKKRHHHETENNTDITVTN</sequence>
<evidence type="ECO:0000313" key="13">
    <source>
        <dbReference type="RefSeq" id="XP_017321316.3"/>
    </source>
</evidence>
<evidence type="ECO:0000256" key="7">
    <source>
        <dbReference type="ARBA" id="ARBA00023170"/>
    </source>
</evidence>
<dbReference type="OrthoDB" id="5968937at2759"/>
<keyword evidence="12" id="KW-1185">Reference proteome</keyword>
<gene>
    <name evidence="13" type="primary">LOC108264368</name>
</gene>
<keyword evidence="6 10" id="KW-0472">Membrane</keyword>
<feature type="transmembrane region" description="Helical" evidence="10">
    <location>
        <begin position="264"/>
        <end position="285"/>
    </location>
</feature>
<dbReference type="GO" id="GO:0019722">
    <property type="term" value="P:calcium-mediated signaling"/>
    <property type="evidence" value="ECO:0007669"/>
    <property type="project" value="TreeGrafter"/>
</dbReference>
<evidence type="ECO:0000256" key="10">
    <source>
        <dbReference type="SAM" id="Phobius"/>
    </source>
</evidence>
<dbReference type="GO" id="GO:0016493">
    <property type="term" value="F:C-C chemokine receptor activity"/>
    <property type="evidence" value="ECO:0007669"/>
    <property type="project" value="TreeGrafter"/>
</dbReference>
<evidence type="ECO:0000259" key="11">
    <source>
        <dbReference type="PROSITE" id="PS50262"/>
    </source>
</evidence>
<dbReference type="PROSITE" id="PS50262">
    <property type="entry name" value="G_PROTEIN_RECEP_F1_2"/>
    <property type="match status" value="1"/>
</dbReference>
<dbReference type="GO" id="GO:0060326">
    <property type="term" value="P:cell chemotaxis"/>
    <property type="evidence" value="ECO:0007669"/>
    <property type="project" value="TreeGrafter"/>
</dbReference>
<feature type="transmembrane region" description="Helical" evidence="10">
    <location>
        <begin position="58"/>
        <end position="82"/>
    </location>
</feature>
<dbReference type="Pfam" id="PF00001">
    <property type="entry name" value="7tm_1"/>
    <property type="match status" value="1"/>
</dbReference>
<feature type="transmembrane region" description="Helical" evidence="10">
    <location>
        <begin position="129"/>
        <end position="150"/>
    </location>
</feature>
<dbReference type="Proteomes" id="UP000221080">
    <property type="component" value="Chromosome 4"/>
</dbReference>
<dbReference type="GeneID" id="108264368"/>
<keyword evidence="3 10" id="KW-0812">Transmembrane</keyword>
<keyword evidence="8" id="KW-0325">Glycoprotein</keyword>
<keyword evidence="2" id="KW-1003">Cell membrane</keyword>
<evidence type="ECO:0000256" key="6">
    <source>
        <dbReference type="ARBA" id="ARBA00023136"/>
    </source>
</evidence>
<dbReference type="PRINTS" id="PR00237">
    <property type="entry name" value="GPCRRHODOPSN"/>
</dbReference>
<dbReference type="AlphaFoldDB" id="A0A2D0QUA9"/>
<evidence type="ECO:0000256" key="1">
    <source>
        <dbReference type="ARBA" id="ARBA00004651"/>
    </source>
</evidence>
<dbReference type="InterPro" id="IPR050119">
    <property type="entry name" value="CCR1-9-like"/>
</dbReference>
<evidence type="ECO:0000256" key="4">
    <source>
        <dbReference type="ARBA" id="ARBA00022989"/>
    </source>
</evidence>
<accession>A0A2D0QUA9</accession>
<dbReference type="GO" id="GO:0009897">
    <property type="term" value="C:external side of plasma membrane"/>
    <property type="evidence" value="ECO:0007669"/>
    <property type="project" value="TreeGrafter"/>
</dbReference>
<dbReference type="Gene3D" id="1.20.1070.10">
    <property type="entry name" value="Rhodopsin 7-helix transmembrane proteins"/>
    <property type="match status" value="1"/>
</dbReference>
<evidence type="ECO:0000256" key="3">
    <source>
        <dbReference type="ARBA" id="ARBA00022692"/>
    </source>
</evidence>
<comment type="subcellular location">
    <subcellularLocation>
        <location evidence="1">Cell membrane</location>
        <topology evidence="1">Multi-pass membrane protein</topology>
    </subcellularLocation>
</comment>
<dbReference type="GO" id="GO:0019957">
    <property type="term" value="F:C-C chemokine binding"/>
    <property type="evidence" value="ECO:0007669"/>
    <property type="project" value="TreeGrafter"/>
</dbReference>
<name>A0A2D0QUA9_ICTPU</name>
<keyword evidence="5" id="KW-0297">G-protein coupled receptor</keyword>
<dbReference type="KEGG" id="ipu:108264368"/>
<keyword evidence="9" id="KW-0807">Transducer</keyword>
<evidence type="ECO:0000256" key="5">
    <source>
        <dbReference type="ARBA" id="ARBA00023040"/>
    </source>
</evidence>
<evidence type="ECO:0000313" key="12">
    <source>
        <dbReference type="Proteomes" id="UP000221080"/>
    </source>
</evidence>
<dbReference type="GO" id="GO:0004974">
    <property type="term" value="F:leukotriene receptor activity"/>
    <property type="evidence" value="ECO:0007669"/>
    <property type="project" value="UniProtKB-ARBA"/>
</dbReference>
<evidence type="ECO:0000256" key="9">
    <source>
        <dbReference type="ARBA" id="ARBA00023224"/>
    </source>
</evidence>
<feature type="domain" description="G-protein coupled receptors family 1 profile" evidence="11">
    <location>
        <begin position="72"/>
        <end position="329"/>
    </location>
</feature>